<dbReference type="PROSITE" id="PS01223">
    <property type="entry name" value="PROA"/>
    <property type="match status" value="1"/>
</dbReference>
<organism evidence="13">
    <name type="scientific">Rhodosorus marinus</name>
    <dbReference type="NCBI Taxonomy" id="101924"/>
    <lineage>
        <taxon>Eukaryota</taxon>
        <taxon>Rhodophyta</taxon>
        <taxon>Stylonematophyceae</taxon>
        <taxon>Stylonematales</taxon>
        <taxon>Stylonemataceae</taxon>
        <taxon>Rhodosorus</taxon>
    </lineage>
</organism>
<dbReference type="GO" id="GO:0055129">
    <property type="term" value="P:L-proline biosynthetic process"/>
    <property type="evidence" value="ECO:0007669"/>
    <property type="project" value="UniProtKB-UniPathway"/>
</dbReference>
<proteinExistence type="inferred from homology"/>
<evidence type="ECO:0000256" key="11">
    <source>
        <dbReference type="ARBA" id="ARBA00077451"/>
    </source>
</evidence>
<dbReference type="InterPro" id="IPR000965">
    <property type="entry name" value="GPR_dom"/>
</dbReference>
<dbReference type="Gene3D" id="3.40.309.10">
    <property type="entry name" value="Aldehyde Dehydrogenase, Chain A, domain 2"/>
    <property type="match status" value="1"/>
</dbReference>
<dbReference type="Pfam" id="PF00171">
    <property type="entry name" value="Aldedh"/>
    <property type="match status" value="1"/>
</dbReference>
<feature type="domain" description="Aldehyde dehydrogenase" evidence="12">
    <location>
        <begin position="18"/>
        <end position="286"/>
    </location>
</feature>
<dbReference type="GO" id="GO:0004350">
    <property type="term" value="F:glutamate-5-semialdehyde dehydrogenase activity"/>
    <property type="evidence" value="ECO:0007669"/>
    <property type="project" value="UniProtKB-EC"/>
</dbReference>
<dbReference type="CDD" id="cd07079">
    <property type="entry name" value="ALDH_F18-19_ProA-GPR"/>
    <property type="match status" value="1"/>
</dbReference>
<evidence type="ECO:0000259" key="12">
    <source>
        <dbReference type="Pfam" id="PF00171"/>
    </source>
</evidence>
<protein>
    <recommendedName>
        <fullName evidence="2">glutamate-5-semialdehyde dehydrogenase</fullName>
        <ecNumber evidence="2">1.2.1.41</ecNumber>
    </recommendedName>
    <alternativeName>
        <fullName evidence="11">Glutamate-5-semialdehyde dehydrogenase</fullName>
    </alternativeName>
    <alternativeName>
        <fullName evidence="10">Glutamyl-gamma-semialdehyde dehydrogenase</fullName>
    </alternativeName>
</protein>
<dbReference type="HAMAP" id="MF_00412">
    <property type="entry name" value="ProA"/>
    <property type="match status" value="1"/>
</dbReference>
<gene>
    <name evidence="13" type="ORF">RMAR00112_LOCUS9855</name>
</gene>
<dbReference type="UniPathway" id="UPA00098">
    <property type="reaction ID" value="UER00360"/>
</dbReference>
<dbReference type="AlphaFoldDB" id="A0A7S2ZK88"/>
<evidence type="ECO:0000256" key="3">
    <source>
        <dbReference type="ARBA" id="ARBA00022605"/>
    </source>
</evidence>
<dbReference type="PANTHER" id="PTHR11063:SF8">
    <property type="entry name" value="DELTA-1-PYRROLINE-5-CARBOXYLATE SYNTHASE"/>
    <property type="match status" value="1"/>
</dbReference>
<dbReference type="Gene3D" id="3.40.605.10">
    <property type="entry name" value="Aldehyde Dehydrogenase, Chain A, domain 1"/>
    <property type="match status" value="1"/>
</dbReference>
<dbReference type="SUPFAM" id="SSF53720">
    <property type="entry name" value="ALDH-like"/>
    <property type="match status" value="1"/>
</dbReference>
<dbReference type="InterPro" id="IPR016163">
    <property type="entry name" value="Ald_DH_C"/>
</dbReference>
<evidence type="ECO:0000256" key="10">
    <source>
        <dbReference type="ARBA" id="ARBA00075718"/>
    </source>
</evidence>
<dbReference type="EMBL" id="HBHW01012609">
    <property type="protein sequence ID" value="CAE0041891.1"/>
    <property type="molecule type" value="Transcribed_RNA"/>
</dbReference>
<evidence type="ECO:0000256" key="9">
    <source>
        <dbReference type="ARBA" id="ARBA00060997"/>
    </source>
</evidence>
<dbReference type="EC" id="1.2.1.41" evidence="2"/>
<evidence type="ECO:0000256" key="7">
    <source>
        <dbReference type="ARBA" id="ARBA00049024"/>
    </source>
</evidence>
<evidence type="ECO:0000256" key="8">
    <source>
        <dbReference type="ARBA" id="ARBA00059423"/>
    </source>
</evidence>
<dbReference type="InterPro" id="IPR020593">
    <property type="entry name" value="G-glutamylP_reductase_CS"/>
</dbReference>
<dbReference type="PANTHER" id="PTHR11063">
    <property type="entry name" value="GLUTAMATE SEMIALDEHYDE DEHYDROGENASE"/>
    <property type="match status" value="1"/>
</dbReference>
<dbReference type="GO" id="GO:0050661">
    <property type="term" value="F:NADP binding"/>
    <property type="evidence" value="ECO:0007669"/>
    <property type="project" value="InterPro"/>
</dbReference>
<comment type="function">
    <text evidence="8">Catalyzes the NADPH dependent reduction of L-gamma-glutamyl 5-phosphate into L-glutamate 5-semialdehyde and phosphate. The product spontaneously undergoes cyclization to form 1-pyrroline-5-carboxylate.</text>
</comment>
<evidence type="ECO:0000313" key="13">
    <source>
        <dbReference type="EMBL" id="CAE0041891.1"/>
    </source>
</evidence>
<dbReference type="NCBIfam" id="TIGR00407">
    <property type="entry name" value="proA"/>
    <property type="match status" value="1"/>
</dbReference>
<comment type="similarity">
    <text evidence="9">Belongs to the gamma-glutamyl phosphate reductase family.</text>
</comment>
<evidence type="ECO:0000256" key="2">
    <source>
        <dbReference type="ARBA" id="ARBA00013002"/>
    </source>
</evidence>
<comment type="catalytic activity">
    <reaction evidence="7">
        <text>L-glutamate 5-semialdehyde + phosphate + NADP(+) = L-glutamyl 5-phosphate + NADPH + H(+)</text>
        <dbReference type="Rhea" id="RHEA:19541"/>
        <dbReference type="ChEBI" id="CHEBI:15378"/>
        <dbReference type="ChEBI" id="CHEBI:43474"/>
        <dbReference type="ChEBI" id="CHEBI:57783"/>
        <dbReference type="ChEBI" id="CHEBI:58066"/>
        <dbReference type="ChEBI" id="CHEBI:58274"/>
        <dbReference type="ChEBI" id="CHEBI:58349"/>
        <dbReference type="EC" id="1.2.1.41"/>
    </reaction>
</comment>
<name>A0A7S2ZK88_9RHOD</name>
<evidence type="ECO:0000256" key="1">
    <source>
        <dbReference type="ARBA" id="ARBA00004985"/>
    </source>
</evidence>
<keyword evidence="5" id="KW-0521">NADP</keyword>
<comment type="pathway">
    <text evidence="1">Amino-acid biosynthesis; L-proline biosynthesis; L-glutamate 5-semialdehyde from L-glutamate: step 2/2.</text>
</comment>
<sequence>MEVEQEVLSVLEICKRGRAAAQRMQTASNELKNAALAEIGKVLESRKGDIEAANAADKIYAAEKKLSNTLQKRLDVTGPKFDQMILNTEGVAKIEDPVGKVKMATELSDGLELYRMTCPIGVICVIFEARPEAGVQISSLCIKSGNALLLKGGKEAANSNEVLVNCVREGLEAVGLPKDAVQLVSTREQINELLSMDQYVDLIIPRGGNALVKYITDNTRVPVLGHADGICAVYVDKDADVEKACNLVVDSKAQYVSVCNAAETLLVQRSALSTHLAAIVKSLSDAGVLIKADPESLALIDSKNVAAAGAEDFDTEFLDYVIALKVVESVDEAISHINAHGSHHTDLIVTENLSTAERFLAGVDSANVYHNASTRFADGFRYGFGAEVGVSTTRTHSRGPVGVDGLLIYKYRLYGNGHTVGGMARANTPFTHKPIEPTFRPQRSSEL</sequence>
<evidence type="ECO:0000256" key="5">
    <source>
        <dbReference type="ARBA" id="ARBA00022857"/>
    </source>
</evidence>
<dbReference type="NCBIfam" id="NF001221">
    <property type="entry name" value="PRK00197.1"/>
    <property type="match status" value="1"/>
</dbReference>
<dbReference type="PIRSF" id="PIRSF000151">
    <property type="entry name" value="GPR"/>
    <property type="match status" value="1"/>
</dbReference>
<evidence type="ECO:0000256" key="6">
    <source>
        <dbReference type="ARBA" id="ARBA00023002"/>
    </source>
</evidence>
<dbReference type="InterPro" id="IPR016162">
    <property type="entry name" value="Ald_DH_N"/>
</dbReference>
<keyword evidence="4" id="KW-0641">Proline biosynthesis</keyword>
<dbReference type="FunFam" id="3.40.309.10:FF:000006">
    <property type="entry name" value="Gamma-glutamyl phosphate reductase"/>
    <property type="match status" value="1"/>
</dbReference>
<dbReference type="InterPro" id="IPR016161">
    <property type="entry name" value="Ald_DH/histidinol_DH"/>
</dbReference>
<reference evidence="13" key="1">
    <citation type="submission" date="2021-01" db="EMBL/GenBank/DDBJ databases">
        <authorList>
            <person name="Corre E."/>
            <person name="Pelletier E."/>
            <person name="Niang G."/>
            <person name="Scheremetjew M."/>
            <person name="Finn R."/>
            <person name="Kale V."/>
            <person name="Holt S."/>
            <person name="Cochrane G."/>
            <person name="Meng A."/>
            <person name="Brown T."/>
            <person name="Cohen L."/>
        </authorList>
    </citation>
    <scope>NUCLEOTIDE SEQUENCE</scope>
    <source>
        <strain evidence="13">CCMP 769</strain>
    </source>
</reference>
<evidence type="ECO:0000256" key="4">
    <source>
        <dbReference type="ARBA" id="ARBA00022650"/>
    </source>
</evidence>
<dbReference type="InterPro" id="IPR015590">
    <property type="entry name" value="Aldehyde_DH_dom"/>
</dbReference>
<keyword evidence="3" id="KW-0028">Amino-acid biosynthesis</keyword>
<dbReference type="InterPro" id="IPR012134">
    <property type="entry name" value="Glu-5-SA_DH"/>
</dbReference>
<keyword evidence="6" id="KW-0560">Oxidoreductase</keyword>
<accession>A0A7S2ZK88</accession>